<evidence type="ECO:0000313" key="4">
    <source>
        <dbReference type="Proteomes" id="UP000598350"/>
    </source>
</evidence>
<accession>A0ABR7VD89</accession>
<evidence type="ECO:0000259" key="2">
    <source>
        <dbReference type="Pfam" id="PF07593"/>
    </source>
</evidence>
<dbReference type="SUPFAM" id="SSF69318">
    <property type="entry name" value="Integrin alpha N-terminal domain"/>
    <property type="match status" value="3"/>
</dbReference>
<dbReference type="Gene3D" id="2.130.10.130">
    <property type="entry name" value="Integrin alpha, N-terminal"/>
    <property type="match status" value="3"/>
</dbReference>
<dbReference type="InterPro" id="IPR013517">
    <property type="entry name" value="FG-GAP"/>
</dbReference>
<protein>
    <submittedName>
        <fullName evidence="3">VCBS repeat-containing protein</fullName>
    </submittedName>
</protein>
<dbReference type="RefSeq" id="WP_188314036.1">
    <property type="nucleotide sequence ID" value="NZ_JABTCG010000003.1"/>
</dbReference>
<keyword evidence="4" id="KW-1185">Reference proteome</keyword>
<dbReference type="EMBL" id="JABTCG010000003">
    <property type="protein sequence ID" value="MBD0850906.1"/>
    <property type="molecule type" value="Genomic_DNA"/>
</dbReference>
<dbReference type="Pfam" id="PF13517">
    <property type="entry name" value="FG-GAP_3"/>
    <property type="match status" value="4"/>
</dbReference>
<dbReference type="PROSITE" id="PS51257">
    <property type="entry name" value="PROKAR_LIPOPROTEIN"/>
    <property type="match status" value="1"/>
</dbReference>
<gene>
    <name evidence="3" type="ORF">HPE63_09525</name>
</gene>
<dbReference type="InterPro" id="IPR027039">
    <property type="entry name" value="Crtac1"/>
</dbReference>
<dbReference type="InterPro" id="IPR011519">
    <property type="entry name" value="UnbV_ASPIC"/>
</dbReference>
<dbReference type="Pfam" id="PF07593">
    <property type="entry name" value="UnbV_ASPIC"/>
    <property type="match status" value="1"/>
</dbReference>
<dbReference type="PANTHER" id="PTHR16026:SF0">
    <property type="entry name" value="CARTILAGE ACIDIC PROTEIN 1"/>
    <property type="match status" value="1"/>
</dbReference>
<evidence type="ECO:0000256" key="1">
    <source>
        <dbReference type="ARBA" id="ARBA00022729"/>
    </source>
</evidence>
<dbReference type="PANTHER" id="PTHR16026">
    <property type="entry name" value="CARTILAGE ACIDIC PROTEIN 1"/>
    <property type="match status" value="1"/>
</dbReference>
<evidence type="ECO:0000313" key="3">
    <source>
        <dbReference type="EMBL" id="MBD0850906.1"/>
    </source>
</evidence>
<dbReference type="InterPro" id="IPR028994">
    <property type="entry name" value="Integrin_alpha_N"/>
</dbReference>
<sequence>MQRAIVIIVSILFFSSCGNKVNESNFLFEELNSDHTNIDFQNIIPENELTNSFVYEYVYNGGGVAIGDVNNDGLNDIYFTSNLGDNALYLNQGNLQFENITKESGTKGKHGWTTGTNMVDINNDGLLDIYVCKSGPYEKRELLVNELYVNQGEDNNGIPTFKESAREFGLDDPSNSIQSAFLDFDRDGDLDMFLMNHNPQTFSNGTTETFSPLGDKFFINNNGKYENITKQVGIFSNSISYGLGVGVSDLNQDGWPDVYISNDYDEPDYMYINQQDGTFKEVIKKATNHIPNFSMGNDIADFDNDGFVDIMTLDMVSEDNYGMKTSMASMNPEKFNNNVMAGKHYQYMYNTFLKHSTYIDSVGIPFFSDVAQITGVSNTDWSWAPLLADFDNDGLKDLFITNGIKRDFRNKDFFASMQAFRRENADAMSNPKKINSLIERTPKRPHKNYFYKNNGLLNFSNESDNWLENPRKTYSNGAAYADLDNDGDLDLVINNIDEKASILKNNTNVNDQNFIQLAFNGNTKNTKGVGVKIIAFSKNGKQVFENFSVRGYQSSVPPEIHIGLGKQTILDSVLVFWPEGGFHKELNLSANKKHTISYVVNELEECHRTIKKKIFIQSTLLNTIIHKENDYNDYLEQVLLPHKMSHFGPALAVGDVNADGKEDLYFGQSSGETSVIYTQQDNGTFKEYFSFGNDAIFEDVDASFFDFDNDGDLDLYVASGGNEFESNSPNYTDRLYENRKGKFIKRPDLLPSGLNGSSSRVKIQDYNNDGFMDVFIGGRHMPHDYPAPANSHILQNKKGFFKDVTNEIAPELNEIGLVTDAIWTDFDVDGDMDLCLVGEWMKPTFFKNTNGFFEKLNPKILDSLSGWYFTVESFDFDSDGDDDYVLGNLGDNYKYKANSSEPFEVYYGDFDENGKRDLVLGYYNFGELYPVRGRECSSQQMPSIKKITPTYDEFGKSTLLDIYGNRNLERALHLKAFNFKSGILKNNRNADFEFIPLPQESQLSSINAILFKDLDQNGTQDLILAGNLFASEIETPRNDAGYGMVLSNNGDFKLEPINANDSGLFLPTDVKVLQIITINEEQYVVAGNNNNYVRLFRINRFK</sequence>
<dbReference type="Proteomes" id="UP000598350">
    <property type="component" value="Unassembled WGS sequence"/>
</dbReference>
<feature type="domain" description="ASPIC/UnbV" evidence="2">
    <location>
        <begin position="528"/>
        <end position="594"/>
    </location>
</feature>
<proteinExistence type="predicted"/>
<name>A0ABR7VD89_9FLAO</name>
<comment type="caution">
    <text evidence="3">The sequence shown here is derived from an EMBL/GenBank/DDBJ whole genome shotgun (WGS) entry which is preliminary data.</text>
</comment>
<organism evidence="3 4">
    <name type="scientific">Maribacter arenosus</name>
    <dbReference type="NCBI Taxonomy" id="1854708"/>
    <lineage>
        <taxon>Bacteria</taxon>
        <taxon>Pseudomonadati</taxon>
        <taxon>Bacteroidota</taxon>
        <taxon>Flavobacteriia</taxon>
        <taxon>Flavobacteriales</taxon>
        <taxon>Flavobacteriaceae</taxon>
        <taxon>Maribacter</taxon>
    </lineage>
</organism>
<reference evidence="3 4" key="1">
    <citation type="submission" date="2020-05" db="EMBL/GenBank/DDBJ databases">
        <title>The draft genome sequence of Maribacter arenosus CAU 1321.</title>
        <authorList>
            <person name="Mu L."/>
        </authorList>
    </citation>
    <scope>NUCLEOTIDE SEQUENCE [LARGE SCALE GENOMIC DNA]</scope>
    <source>
        <strain evidence="3 4">CAU 1321</strain>
    </source>
</reference>
<keyword evidence="1" id="KW-0732">Signal</keyword>